<dbReference type="STRING" id="1618646.UW57_C0013G0005"/>
<evidence type="ECO:0000256" key="1">
    <source>
        <dbReference type="SAM" id="Phobius"/>
    </source>
</evidence>
<dbReference type="AlphaFoldDB" id="A0A0G1IUU6"/>
<proteinExistence type="predicted"/>
<evidence type="ECO:0000313" key="2">
    <source>
        <dbReference type="EMBL" id="KKT62748.1"/>
    </source>
</evidence>
<keyword evidence="1" id="KW-0812">Transmembrane</keyword>
<keyword evidence="1" id="KW-1133">Transmembrane helix</keyword>
<reference evidence="2 3" key="1">
    <citation type="journal article" date="2015" name="Nature">
        <title>rRNA introns, odd ribosomes, and small enigmatic genomes across a large radiation of phyla.</title>
        <authorList>
            <person name="Brown C.T."/>
            <person name="Hug L.A."/>
            <person name="Thomas B.C."/>
            <person name="Sharon I."/>
            <person name="Castelle C.J."/>
            <person name="Singh A."/>
            <person name="Wilkins M.J."/>
            <person name="Williams K.H."/>
            <person name="Banfield J.F."/>
        </authorList>
    </citation>
    <scope>NUCLEOTIDE SEQUENCE [LARGE SCALE GENOMIC DNA]</scope>
</reference>
<keyword evidence="1" id="KW-0472">Membrane</keyword>
<dbReference type="EMBL" id="LCIV01000013">
    <property type="protein sequence ID" value="KKT62748.1"/>
    <property type="molecule type" value="Genomic_DNA"/>
</dbReference>
<comment type="caution">
    <text evidence="2">The sequence shown here is derived from an EMBL/GenBank/DDBJ whole genome shotgun (WGS) entry which is preliminary data.</text>
</comment>
<protein>
    <submittedName>
        <fullName evidence="2">Uncharacterized protein</fullName>
    </submittedName>
</protein>
<feature type="transmembrane region" description="Helical" evidence="1">
    <location>
        <begin position="20"/>
        <end position="45"/>
    </location>
</feature>
<name>A0A0G1IUU6_9BACT</name>
<dbReference type="Proteomes" id="UP000034652">
    <property type="component" value="Unassembled WGS sequence"/>
</dbReference>
<gene>
    <name evidence="2" type="ORF">UW57_C0013G0005</name>
</gene>
<organism evidence="2 3">
    <name type="scientific">Candidatus Giovannonibacteria bacterium GW2011_GWA1_44_29</name>
    <dbReference type="NCBI Taxonomy" id="1618646"/>
    <lineage>
        <taxon>Bacteria</taxon>
        <taxon>Candidatus Giovannoniibacteriota</taxon>
    </lineage>
</organism>
<accession>A0A0G1IUU6</accession>
<sequence>MTIKDLFSKIGRRGSPTAIASIWAAGVIIAIVLLLATLGADYFLIYKKFVAEKSSPAQFEASGSFLKKNNLVNIGKHLRAKKAFLENPAIQFVESPF</sequence>
<evidence type="ECO:0000313" key="3">
    <source>
        <dbReference type="Proteomes" id="UP000034652"/>
    </source>
</evidence>